<dbReference type="RefSeq" id="WP_249737955.1">
    <property type="nucleotide sequence ID" value="NZ_JAKNCJ010000006.1"/>
</dbReference>
<reference evidence="2" key="1">
    <citation type="submission" date="2022-02" db="EMBL/GenBank/DDBJ databases">
        <authorList>
            <person name="Lee M."/>
            <person name="Kim S.-J."/>
            <person name="Jung M.-Y."/>
        </authorList>
    </citation>
    <scope>NUCLEOTIDE SEQUENCE</scope>
    <source>
        <strain evidence="2">JHP9</strain>
    </source>
</reference>
<feature type="transmembrane region" description="Helical" evidence="1">
    <location>
        <begin position="34"/>
        <end position="51"/>
    </location>
</feature>
<evidence type="ECO:0000313" key="3">
    <source>
        <dbReference type="Proteomes" id="UP001203761"/>
    </source>
</evidence>
<dbReference type="Proteomes" id="UP001203761">
    <property type="component" value="Unassembled WGS sequence"/>
</dbReference>
<feature type="transmembrane region" description="Helical" evidence="1">
    <location>
        <begin position="84"/>
        <end position="108"/>
    </location>
</feature>
<comment type="caution">
    <text evidence="2">The sequence shown here is derived from an EMBL/GenBank/DDBJ whole genome shotgun (WGS) entry which is preliminary data.</text>
</comment>
<evidence type="ECO:0000256" key="1">
    <source>
        <dbReference type="SAM" id="Phobius"/>
    </source>
</evidence>
<dbReference type="InterPro" id="IPR046283">
    <property type="entry name" value="DUF6320"/>
</dbReference>
<protein>
    <submittedName>
        <fullName evidence="2">DUF6320 domain-containing protein</fullName>
    </submittedName>
</protein>
<feature type="transmembrane region" description="Helical" evidence="1">
    <location>
        <begin position="60"/>
        <end position="78"/>
    </location>
</feature>
<accession>A0ABT0R3N5</accession>
<keyword evidence="1" id="KW-0812">Transmembrane</keyword>
<proteinExistence type="predicted"/>
<keyword evidence="3" id="KW-1185">Reference proteome</keyword>
<feature type="transmembrane region" description="Helical" evidence="1">
    <location>
        <begin position="141"/>
        <end position="161"/>
    </location>
</feature>
<gene>
    <name evidence="2" type="ORF">Bequi_10875</name>
</gene>
<dbReference type="EMBL" id="JAKNCJ010000006">
    <property type="protein sequence ID" value="MCL6423874.1"/>
    <property type="molecule type" value="Genomic_DNA"/>
</dbReference>
<name>A0ABT0R3N5_9MICO</name>
<feature type="transmembrane region" description="Helical" evidence="1">
    <location>
        <begin position="115"/>
        <end position="135"/>
    </location>
</feature>
<sequence length="176" mass="19458">MLQVLFLVSLALIGGSFAAQLFFRPQIDGIGPLRSVWLGIAAMWLVVLMAVRRRRTIARGIFYLMVITSAVCVYWDYLTGWHGWALAYAVPIVFSCAILGVVLLALLFRADRGAHVVFSWITVLLGLLPVAFFAFGWTVQAIPSVICGAIAVIAVVLLQVLRGQELHHELERTIHV</sequence>
<keyword evidence="1" id="KW-1133">Transmembrane helix</keyword>
<evidence type="ECO:0000313" key="2">
    <source>
        <dbReference type="EMBL" id="MCL6423874.1"/>
    </source>
</evidence>
<organism evidence="2 3">
    <name type="scientific">Brachybacterium equifaecis</name>
    <dbReference type="NCBI Taxonomy" id="2910770"/>
    <lineage>
        <taxon>Bacteria</taxon>
        <taxon>Bacillati</taxon>
        <taxon>Actinomycetota</taxon>
        <taxon>Actinomycetes</taxon>
        <taxon>Micrococcales</taxon>
        <taxon>Dermabacteraceae</taxon>
        <taxon>Brachybacterium</taxon>
    </lineage>
</organism>
<keyword evidence="1" id="KW-0472">Membrane</keyword>
<dbReference type="Pfam" id="PF19845">
    <property type="entry name" value="DUF6320"/>
    <property type="match status" value="1"/>
</dbReference>